<evidence type="ECO:0000256" key="1">
    <source>
        <dbReference type="SAM" id="MobiDB-lite"/>
    </source>
</evidence>
<evidence type="ECO:0000313" key="2">
    <source>
        <dbReference type="EMBL" id="GCA64211.1"/>
    </source>
</evidence>
<reference evidence="2 3" key="1">
    <citation type="journal article" date="2018" name="PLoS ONE">
        <title>The draft genome of Kipferlia bialata reveals reductive genome evolution in fornicate parasites.</title>
        <authorList>
            <person name="Tanifuji G."/>
            <person name="Takabayashi S."/>
            <person name="Kume K."/>
            <person name="Takagi M."/>
            <person name="Nakayama T."/>
            <person name="Kamikawa R."/>
            <person name="Inagaki Y."/>
            <person name="Hashimoto T."/>
        </authorList>
    </citation>
    <scope>NUCLEOTIDE SEQUENCE [LARGE SCALE GENOMIC DNA]</scope>
    <source>
        <strain evidence="2">NY0173</strain>
    </source>
</reference>
<feature type="compositionally biased region" description="Basic and acidic residues" evidence="1">
    <location>
        <begin position="72"/>
        <end position="87"/>
    </location>
</feature>
<gene>
    <name evidence="2" type="ORF">KIPB_013594</name>
</gene>
<dbReference type="AlphaFoldDB" id="A0A391NS88"/>
<protein>
    <submittedName>
        <fullName evidence="2">Uncharacterized protein</fullName>
    </submittedName>
</protein>
<organism evidence="2 3">
    <name type="scientific">Kipferlia bialata</name>
    <dbReference type="NCBI Taxonomy" id="797122"/>
    <lineage>
        <taxon>Eukaryota</taxon>
        <taxon>Metamonada</taxon>
        <taxon>Carpediemonas-like organisms</taxon>
        <taxon>Kipferlia</taxon>
    </lineage>
</organism>
<accession>A0A391NS88</accession>
<proteinExistence type="predicted"/>
<feature type="compositionally biased region" description="Low complexity" evidence="1">
    <location>
        <begin position="88"/>
        <end position="107"/>
    </location>
</feature>
<evidence type="ECO:0000313" key="3">
    <source>
        <dbReference type="Proteomes" id="UP000265618"/>
    </source>
</evidence>
<dbReference type="Proteomes" id="UP000265618">
    <property type="component" value="Unassembled WGS sequence"/>
</dbReference>
<name>A0A391NS88_9EUKA</name>
<sequence length="139" mass="14588">MTYNNTLTSIMNHVSKEQLIAVLEDKGHKVQSPYEISLIANPGYDGTSLPKKRDTQSRPPPPTRPASVSSRGDTRPTRTEPKAEPRARAGPLSAPSAPSSKRLPPASVGLTGHGGEREGNPGGDVSTLGSSVGVKPERG</sequence>
<feature type="region of interest" description="Disordered" evidence="1">
    <location>
        <begin position="37"/>
        <end position="139"/>
    </location>
</feature>
<keyword evidence="3" id="KW-1185">Reference proteome</keyword>
<dbReference type="EMBL" id="BDIP01006542">
    <property type="protein sequence ID" value="GCA64211.1"/>
    <property type="molecule type" value="Genomic_DNA"/>
</dbReference>
<comment type="caution">
    <text evidence="2">The sequence shown here is derived from an EMBL/GenBank/DDBJ whole genome shotgun (WGS) entry which is preliminary data.</text>
</comment>